<dbReference type="Gene3D" id="3.40.50.1010">
    <property type="entry name" value="5'-nuclease"/>
    <property type="match status" value="1"/>
</dbReference>
<keyword evidence="2" id="KW-0690">Ribosome biogenesis</keyword>
<feature type="compositionally biased region" description="Basic and acidic residues" evidence="8">
    <location>
        <begin position="231"/>
        <end position="251"/>
    </location>
</feature>
<dbReference type="FunCoup" id="A0A1Y1USG1">
    <property type="interactions" value="612"/>
</dbReference>
<evidence type="ECO:0000256" key="2">
    <source>
        <dbReference type="ARBA" id="ARBA00022517"/>
    </source>
</evidence>
<dbReference type="SUPFAM" id="SSF88723">
    <property type="entry name" value="PIN domain-like"/>
    <property type="match status" value="1"/>
</dbReference>
<evidence type="ECO:0000313" key="11">
    <source>
        <dbReference type="Proteomes" id="UP000193218"/>
    </source>
</evidence>
<gene>
    <name evidence="10" type="ORF">BD324DRAFT_678307</name>
</gene>
<dbReference type="CDD" id="cd09865">
    <property type="entry name" value="PIN_ScUtp23p-like"/>
    <property type="match status" value="1"/>
</dbReference>
<dbReference type="PANTHER" id="PTHR12416">
    <property type="entry name" value="RRNA-PROCESSING PROTEIN UTP23 HOMOLOG"/>
    <property type="match status" value="1"/>
</dbReference>
<dbReference type="RefSeq" id="XP_021874571.1">
    <property type="nucleotide sequence ID" value="XM_022018984.1"/>
</dbReference>
<comment type="subcellular location">
    <subcellularLocation>
        <location evidence="1">Nucleus</location>
        <location evidence="1">Nucleolus</location>
    </subcellularLocation>
</comment>
<proteinExistence type="inferred from homology"/>
<dbReference type="AlphaFoldDB" id="A0A1Y1USG1"/>
<dbReference type="GO" id="GO:0032040">
    <property type="term" value="C:small-subunit processome"/>
    <property type="evidence" value="ECO:0007669"/>
    <property type="project" value="InterPro"/>
</dbReference>
<evidence type="ECO:0000256" key="4">
    <source>
        <dbReference type="ARBA" id="ARBA00023242"/>
    </source>
</evidence>
<protein>
    <recommendedName>
        <fullName evidence="7">U three protein 23</fullName>
    </recommendedName>
</protein>
<evidence type="ECO:0000256" key="1">
    <source>
        <dbReference type="ARBA" id="ARBA00004604"/>
    </source>
</evidence>
<comment type="caution">
    <text evidence="10">The sequence shown here is derived from an EMBL/GenBank/DDBJ whole genome shotgun (WGS) entry which is preliminary data.</text>
</comment>
<keyword evidence="4" id="KW-0539">Nucleus</keyword>
<feature type="region of interest" description="Disordered" evidence="8">
    <location>
        <begin position="189"/>
        <end position="264"/>
    </location>
</feature>
<dbReference type="GeneID" id="33560793"/>
<dbReference type="InterPro" id="IPR029060">
    <property type="entry name" value="PIN-like_dom_sf"/>
</dbReference>
<evidence type="ECO:0000256" key="8">
    <source>
        <dbReference type="SAM" id="MobiDB-lite"/>
    </source>
</evidence>
<evidence type="ECO:0000256" key="5">
    <source>
        <dbReference type="ARBA" id="ARBA00037300"/>
    </source>
</evidence>
<reference evidence="10 11" key="1">
    <citation type="submission" date="2017-03" db="EMBL/GenBank/DDBJ databases">
        <title>Widespread Adenine N6-methylation of Active Genes in Fungi.</title>
        <authorList>
            <consortium name="DOE Joint Genome Institute"/>
            <person name="Mondo S.J."/>
            <person name="Dannebaum R.O."/>
            <person name="Kuo R.C."/>
            <person name="Louie K.B."/>
            <person name="Bewick A.J."/>
            <person name="Labutti K."/>
            <person name="Haridas S."/>
            <person name="Kuo A."/>
            <person name="Salamov A."/>
            <person name="Ahrendt S.R."/>
            <person name="Lau R."/>
            <person name="Bowen B.P."/>
            <person name="Lipzen A."/>
            <person name="Sullivan W."/>
            <person name="Andreopoulos W.B."/>
            <person name="Clum A."/>
            <person name="Lindquist E."/>
            <person name="Daum C."/>
            <person name="Northen T.R."/>
            <person name="Ramamoorthy G."/>
            <person name="Schmitz R.J."/>
            <person name="Gryganskyi A."/>
            <person name="Culley D."/>
            <person name="Magnuson J."/>
            <person name="James T.Y."/>
            <person name="O'Malley M.A."/>
            <person name="Stajich J.E."/>
            <person name="Spatafora J.W."/>
            <person name="Visel A."/>
            <person name="Grigoriev I.V."/>
        </authorList>
    </citation>
    <scope>NUCLEOTIDE SEQUENCE [LARGE SCALE GENOMIC DNA]</scope>
    <source>
        <strain evidence="10 11">NRRL Y-17943</strain>
    </source>
</reference>
<comment type="similarity">
    <text evidence="6">Belongs to the UTP23/FCF1 family. UTP23 subfamily.</text>
</comment>
<evidence type="ECO:0000256" key="6">
    <source>
        <dbReference type="ARBA" id="ARBA00038503"/>
    </source>
</evidence>
<dbReference type="FunFam" id="3.40.50.1010:FF:000006">
    <property type="entry name" value="rRNA-processing protein UTP23 homolog"/>
    <property type="match status" value="1"/>
</dbReference>
<comment type="function">
    <text evidence="5">Involved in rRNA-processing and ribosome biogenesis.</text>
</comment>
<dbReference type="Pfam" id="PF04900">
    <property type="entry name" value="Fcf1"/>
    <property type="match status" value="1"/>
</dbReference>
<feature type="domain" description="UTP23 sensor motif region" evidence="9">
    <location>
        <begin position="204"/>
        <end position="220"/>
    </location>
</feature>
<dbReference type="GO" id="GO:0006364">
    <property type="term" value="P:rRNA processing"/>
    <property type="evidence" value="ECO:0007669"/>
    <property type="project" value="UniProtKB-KW"/>
</dbReference>
<evidence type="ECO:0000256" key="7">
    <source>
        <dbReference type="ARBA" id="ARBA00076388"/>
    </source>
</evidence>
<dbReference type="STRING" id="4999.A0A1Y1USG1"/>
<organism evidence="10 11">
    <name type="scientific">Kockovaella imperatae</name>
    <dbReference type="NCBI Taxonomy" id="4999"/>
    <lineage>
        <taxon>Eukaryota</taxon>
        <taxon>Fungi</taxon>
        <taxon>Dikarya</taxon>
        <taxon>Basidiomycota</taxon>
        <taxon>Agaricomycotina</taxon>
        <taxon>Tremellomycetes</taxon>
        <taxon>Tremellales</taxon>
        <taxon>Cuniculitremaceae</taxon>
        <taxon>Kockovaella</taxon>
    </lineage>
</organism>
<evidence type="ECO:0000313" key="10">
    <source>
        <dbReference type="EMBL" id="ORX40892.1"/>
    </source>
</evidence>
<keyword evidence="11" id="KW-1185">Reference proteome</keyword>
<evidence type="ECO:0000259" key="9">
    <source>
        <dbReference type="Pfam" id="PF24779"/>
    </source>
</evidence>
<keyword evidence="3" id="KW-0698">rRNA processing</keyword>
<dbReference type="InterPro" id="IPR006984">
    <property type="entry name" value="Fcf1/UTP23"/>
</dbReference>
<accession>A0A1Y1USG1</accession>
<dbReference type="InterPro" id="IPR057776">
    <property type="entry name" value="UTP23_sensor"/>
</dbReference>
<dbReference type="Pfam" id="PF24779">
    <property type="entry name" value="UTP23_sensor"/>
    <property type="match status" value="1"/>
</dbReference>
<dbReference type="OrthoDB" id="25675at2759"/>
<name>A0A1Y1USG1_9TREE</name>
<dbReference type="InParanoid" id="A0A1Y1USG1"/>
<evidence type="ECO:0000256" key="3">
    <source>
        <dbReference type="ARBA" id="ARBA00022552"/>
    </source>
</evidence>
<dbReference type="Proteomes" id="UP000193218">
    <property type="component" value="Unassembled WGS sequence"/>
</dbReference>
<dbReference type="EMBL" id="NBSH01000001">
    <property type="protein sequence ID" value="ORX40892.1"/>
    <property type="molecule type" value="Genomic_DNA"/>
</dbReference>
<sequence>MRHKRAKVYKRAMGIYTQAFNFRQPFQILVSQDILLSLNKESDIHKQLFACVQGNVKPMITQCCIDALYKKGRDYQPLVDIAKTFERRKCNHREVIEPDECLKDVIGQTNKHRYVLAAQSVKLRTSLSTIPGLPMIHFNPRGVLVQSPPSRATLKYKDAMEEERRTEGARVLDGIVDGDNVLGAAQIDGGQRAVAGPSSSGQPRRNRIKGPNPLSVKKKKRKAPDDQAETATKRKSSEPRDVQVEGSDDVRKKKKRKRRGKGEVALAIEEIRAGQMADD</sequence>